<proteinExistence type="predicted"/>
<dbReference type="Proteomes" id="UP000597507">
    <property type="component" value="Unassembled WGS sequence"/>
</dbReference>
<keyword evidence="2" id="KW-1185">Reference proteome</keyword>
<reference evidence="1 2" key="1">
    <citation type="journal article" date="2014" name="Int. J. Syst. Evol. Microbiol.">
        <title>Complete genome sequence of Corynebacterium casei LMG S-19264T (=DSM 44701T), isolated from a smear-ripened cheese.</title>
        <authorList>
            <consortium name="US DOE Joint Genome Institute (JGI-PGF)"/>
            <person name="Walter F."/>
            <person name="Albersmeier A."/>
            <person name="Kalinowski J."/>
            <person name="Ruckert C."/>
        </authorList>
    </citation>
    <scope>NUCLEOTIDE SEQUENCE [LARGE SCALE GENOMIC DNA]</scope>
    <source>
        <strain evidence="1 2">CGMCC 1.16330</strain>
    </source>
</reference>
<evidence type="ECO:0000313" key="1">
    <source>
        <dbReference type="EMBL" id="GGG50997.1"/>
    </source>
</evidence>
<dbReference type="EMBL" id="BMKS01000023">
    <property type="protein sequence ID" value="GGG50997.1"/>
    <property type="molecule type" value="Genomic_DNA"/>
</dbReference>
<gene>
    <name evidence="1" type="ORF">GCM10010964_42830</name>
</gene>
<dbReference type="PROSITE" id="PS51257">
    <property type="entry name" value="PROKAR_LIPOPROTEIN"/>
    <property type="match status" value="1"/>
</dbReference>
<comment type="caution">
    <text evidence="1">The sequence shown here is derived from an EMBL/GenBank/DDBJ whole genome shotgun (WGS) entry which is preliminary data.</text>
</comment>
<protein>
    <submittedName>
        <fullName evidence="1">Uncharacterized protein</fullName>
    </submittedName>
</protein>
<accession>A0A8J3EE59</accession>
<evidence type="ECO:0000313" key="2">
    <source>
        <dbReference type="Proteomes" id="UP000597507"/>
    </source>
</evidence>
<dbReference type="AlphaFoldDB" id="A0A8J3EE59"/>
<dbReference type="RefSeq" id="WP_188904016.1">
    <property type="nucleotide sequence ID" value="NZ_BMKS01000023.1"/>
</dbReference>
<organism evidence="1 2">
    <name type="scientific">Caldovatus sediminis</name>
    <dbReference type="NCBI Taxonomy" id="2041189"/>
    <lineage>
        <taxon>Bacteria</taxon>
        <taxon>Pseudomonadati</taxon>
        <taxon>Pseudomonadota</taxon>
        <taxon>Alphaproteobacteria</taxon>
        <taxon>Acetobacterales</taxon>
        <taxon>Roseomonadaceae</taxon>
        <taxon>Caldovatus</taxon>
    </lineage>
</organism>
<name>A0A8J3EE59_9PROT</name>
<sequence length="119" mass="12394">MLRNILAGAPLILLLASGCGGSSGVLQLGPDTYRSSAEAHPLAGGTAAAEQTALEAAQRHCASLHRAVLVQDIGTAPATSWNNARASVSFRCLAAGDPELRRPTLERAPNVIIEDRRGR</sequence>